<dbReference type="AlphaFoldDB" id="A0A0D3JP11"/>
<dbReference type="EnsemblProtists" id="EOD25246">
    <property type="protein sequence ID" value="EOD25246"/>
    <property type="gene ID" value="EMIHUDRAFT_450490"/>
</dbReference>
<evidence type="ECO:0000313" key="2">
    <source>
        <dbReference type="EnsemblProtists" id="EOD25246"/>
    </source>
</evidence>
<dbReference type="GeneID" id="17270792"/>
<feature type="compositionally biased region" description="Polar residues" evidence="1">
    <location>
        <begin position="92"/>
        <end position="102"/>
    </location>
</feature>
<feature type="compositionally biased region" description="Low complexity" evidence="1">
    <location>
        <begin position="22"/>
        <end position="32"/>
    </location>
</feature>
<accession>A0A0D3JP11</accession>
<evidence type="ECO:0000256" key="1">
    <source>
        <dbReference type="SAM" id="MobiDB-lite"/>
    </source>
</evidence>
<organism evidence="2 3">
    <name type="scientific">Emiliania huxleyi (strain CCMP1516)</name>
    <dbReference type="NCBI Taxonomy" id="280463"/>
    <lineage>
        <taxon>Eukaryota</taxon>
        <taxon>Haptista</taxon>
        <taxon>Haptophyta</taxon>
        <taxon>Prymnesiophyceae</taxon>
        <taxon>Isochrysidales</taxon>
        <taxon>Noelaerhabdaceae</taxon>
        <taxon>Emiliania</taxon>
    </lineage>
</organism>
<name>A0A0D3JP11_EMIH1</name>
<reference evidence="3" key="1">
    <citation type="journal article" date="2013" name="Nature">
        <title>Pan genome of the phytoplankton Emiliania underpins its global distribution.</title>
        <authorList>
            <person name="Read B.A."/>
            <person name="Kegel J."/>
            <person name="Klute M.J."/>
            <person name="Kuo A."/>
            <person name="Lefebvre S.C."/>
            <person name="Maumus F."/>
            <person name="Mayer C."/>
            <person name="Miller J."/>
            <person name="Monier A."/>
            <person name="Salamov A."/>
            <person name="Young J."/>
            <person name="Aguilar M."/>
            <person name="Claverie J.M."/>
            <person name="Frickenhaus S."/>
            <person name="Gonzalez K."/>
            <person name="Herman E.K."/>
            <person name="Lin Y.C."/>
            <person name="Napier J."/>
            <person name="Ogata H."/>
            <person name="Sarno A.F."/>
            <person name="Shmutz J."/>
            <person name="Schroeder D."/>
            <person name="de Vargas C."/>
            <person name="Verret F."/>
            <person name="von Dassow P."/>
            <person name="Valentin K."/>
            <person name="Van de Peer Y."/>
            <person name="Wheeler G."/>
            <person name="Dacks J.B."/>
            <person name="Delwiche C.F."/>
            <person name="Dyhrman S.T."/>
            <person name="Glockner G."/>
            <person name="John U."/>
            <person name="Richards T."/>
            <person name="Worden A.Z."/>
            <person name="Zhang X."/>
            <person name="Grigoriev I.V."/>
            <person name="Allen A.E."/>
            <person name="Bidle K."/>
            <person name="Borodovsky M."/>
            <person name="Bowler C."/>
            <person name="Brownlee C."/>
            <person name="Cock J.M."/>
            <person name="Elias M."/>
            <person name="Gladyshev V.N."/>
            <person name="Groth M."/>
            <person name="Guda C."/>
            <person name="Hadaegh A."/>
            <person name="Iglesias-Rodriguez M.D."/>
            <person name="Jenkins J."/>
            <person name="Jones B.M."/>
            <person name="Lawson T."/>
            <person name="Leese F."/>
            <person name="Lindquist E."/>
            <person name="Lobanov A."/>
            <person name="Lomsadze A."/>
            <person name="Malik S.B."/>
            <person name="Marsh M.E."/>
            <person name="Mackinder L."/>
            <person name="Mock T."/>
            <person name="Mueller-Roeber B."/>
            <person name="Pagarete A."/>
            <person name="Parker M."/>
            <person name="Probert I."/>
            <person name="Quesneville H."/>
            <person name="Raines C."/>
            <person name="Rensing S.A."/>
            <person name="Riano-Pachon D.M."/>
            <person name="Richier S."/>
            <person name="Rokitta S."/>
            <person name="Shiraiwa Y."/>
            <person name="Soanes D.M."/>
            <person name="van der Giezen M."/>
            <person name="Wahlund T.M."/>
            <person name="Williams B."/>
            <person name="Wilson W."/>
            <person name="Wolfe G."/>
            <person name="Wurch L.L."/>
        </authorList>
    </citation>
    <scope>NUCLEOTIDE SEQUENCE</scope>
</reference>
<sequence>MLSGTTPSSSACPAVRARRRSPASVSGGRVSSDASKHGRTQCVSFTACHTRPTPTTQLPCPGDPSGISSVDGPLQCARMCTARGAGRRGGEENSQGESQRSGMSWARMRGVFLF</sequence>
<keyword evidence="3" id="KW-1185">Reference proteome</keyword>
<dbReference type="HOGENOM" id="CLU_2127633_0_0_1"/>
<proteinExistence type="predicted"/>
<dbReference type="KEGG" id="ehx:EMIHUDRAFT_450490"/>
<feature type="region of interest" description="Disordered" evidence="1">
    <location>
        <begin position="1"/>
        <end position="40"/>
    </location>
</feature>
<dbReference type="Proteomes" id="UP000013827">
    <property type="component" value="Unassembled WGS sequence"/>
</dbReference>
<reference evidence="2" key="2">
    <citation type="submission" date="2024-10" db="UniProtKB">
        <authorList>
            <consortium name="EnsemblProtists"/>
        </authorList>
    </citation>
    <scope>IDENTIFICATION</scope>
</reference>
<evidence type="ECO:0000313" key="3">
    <source>
        <dbReference type="Proteomes" id="UP000013827"/>
    </source>
</evidence>
<protein>
    <submittedName>
        <fullName evidence="2">Uncharacterized protein</fullName>
    </submittedName>
</protein>
<dbReference type="PaxDb" id="2903-EOD25246"/>
<dbReference type="RefSeq" id="XP_005777675.1">
    <property type="nucleotide sequence ID" value="XM_005777618.1"/>
</dbReference>
<feature type="region of interest" description="Disordered" evidence="1">
    <location>
        <begin position="84"/>
        <end position="103"/>
    </location>
</feature>